<name>A0A409YGI6_9AGAR</name>
<keyword evidence="3" id="KW-0862">Zinc</keyword>
<evidence type="ECO:0000256" key="2">
    <source>
        <dbReference type="ARBA" id="ARBA00022771"/>
    </source>
</evidence>
<dbReference type="STRING" id="231916.A0A409YGI6"/>
<dbReference type="Pfam" id="PF01753">
    <property type="entry name" value="zf-MYND"/>
    <property type="match status" value="1"/>
</dbReference>
<proteinExistence type="predicted"/>
<dbReference type="InParanoid" id="A0A409YGI6"/>
<evidence type="ECO:0000259" key="5">
    <source>
        <dbReference type="PROSITE" id="PS50865"/>
    </source>
</evidence>
<feature type="domain" description="MYND-type" evidence="5">
    <location>
        <begin position="434"/>
        <end position="477"/>
    </location>
</feature>
<organism evidence="6 7">
    <name type="scientific">Gymnopilus dilepis</name>
    <dbReference type="NCBI Taxonomy" id="231916"/>
    <lineage>
        <taxon>Eukaryota</taxon>
        <taxon>Fungi</taxon>
        <taxon>Dikarya</taxon>
        <taxon>Basidiomycota</taxon>
        <taxon>Agaricomycotina</taxon>
        <taxon>Agaricomycetes</taxon>
        <taxon>Agaricomycetidae</taxon>
        <taxon>Agaricales</taxon>
        <taxon>Agaricineae</taxon>
        <taxon>Hymenogastraceae</taxon>
        <taxon>Gymnopilus</taxon>
    </lineage>
</organism>
<reference evidence="6 7" key="1">
    <citation type="journal article" date="2018" name="Evol. Lett.">
        <title>Horizontal gene cluster transfer increased hallucinogenic mushroom diversity.</title>
        <authorList>
            <person name="Reynolds H.T."/>
            <person name="Vijayakumar V."/>
            <person name="Gluck-Thaler E."/>
            <person name="Korotkin H.B."/>
            <person name="Matheny P.B."/>
            <person name="Slot J.C."/>
        </authorList>
    </citation>
    <scope>NUCLEOTIDE SEQUENCE [LARGE SCALE GENOMIC DNA]</scope>
    <source>
        <strain evidence="6 7">SRW20</strain>
    </source>
</reference>
<evidence type="ECO:0000256" key="4">
    <source>
        <dbReference type="PROSITE-ProRule" id="PRU00134"/>
    </source>
</evidence>
<dbReference type="AlphaFoldDB" id="A0A409YGI6"/>
<dbReference type="Gene3D" id="6.10.140.2220">
    <property type="match status" value="1"/>
</dbReference>
<evidence type="ECO:0000256" key="1">
    <source>
        <dbReference type="ARBA" id="ARBA00022723"/>
    </source>
</evidence>
<dbReference type="GO" id="GO:0008270">
    <property type="term" value="F:zinc ion binding"/>
    <property type="evidence" value="ECO:0007669"/>
    <property type="project" value="UniProtKB-KW"/>
</dbReference>
<dbReference type="SUPFAM" id="SSF144232">
    <property type="entry name" value="HIT/MYND zinc finger-like"/>
    <property type="match status" value="1"/>
</dbReference>
<sequence length="499" mass="57358">MEDESGSSDLFDEDIDPDILRTMSPSEIIGRAAQASAWSAWVRHVAAEVGKDPRYRRSGSTQMFVKHLENAQRRPNALHWYFLAIGIYGALGAIFREKTQVEDAHILTELYRAYWRILEVVVEDLELTDSSEDLVPAAQRRQALIVIILQCFQDPKMFRSLFETKTMSFVLGCWMQTSQDDSDRQAILTVLNNFLGFGKEERHPFLDILLSNTDQMTPVVTRFGWILEQEHLSVSQLIDELQPLLLIANHPTIAQLLAESKFYLQLFHVLQRQSCNNGPDADDLISFIGIILFDIVDSRSSHPDFMATYTTILKNKYVMRAGAAALKVASRADNFDESMGDSVRGWYNLFQGIWHIFLGCGIPIDCPFCKLRRPSAKTFIMRVRKAFERVAFPTLITLRKGSQYRHLWKHLIKFFGITFESTRRRYQLDKKCCSMLCTSRNSGHRSETRRICLGCLTVFYCDRDCQASDWNIHRKECSDFANRRTVVDADTTPGRFDAP</sequence>
<keyword evidence="7" id="KW-1185">Reference proteome</keyword>
<evidence type="ECO:0000313" key="7">
    <source>
        <dbReference type="Proteomes" id="UP000284706"/>
    </source>
</evidence>
<dbReference type="PROSITE" id="PS50865">
    <property type="entry name" value="ZF_MYND_2"/>
    <property type="match status" value="1"/>
</dbReference>
<dbReference type="OrthoDB" id="2945538at2759"/>
<evidence type="ECO:0000256" key="3">
    <source>
        <dbReference type="ARBA" id="ARBA00022833"/>
    </source>
</evidence>
<keyword evidence="1" id="KW-0479">Metal-binding</keyword>
<protein>
    <recommendedName>
        <fullName evidence="5">MYND-type domain-containing protein</fullName>
    </recommendedName>
</protein>
<gene>
    <name evidence="6" type="ORF">CVT26_012096</name>
</gene>
<dbReference type="EMBL" id="NHYE01000869">
    <property type="protein sequence ID" value="PPR02137.1"/>
    <property type="molecule type" value="Genomic_DNA"/>
</dbReference>
<accession>A0A409YGI6</accession>
<dbReference type="Proteomes" id="UP000284706">
    <property type="component" value="Unassembled WGS sequence"/>
</dbReference>
<dbReference type="InterPro" id="IPR002893">
    <property type="entry name" value="Znf_MYND"/>
</dbReference>
<keyword evidence="2 4" id="KW-0863">Zinc-finger</keyword>
<comment type="caution">
    <text evidence="6">The sequence shown here is derived from an EMBL/GenBank/DDBJ whole genome shotgun (WGS) entry which is preliminary data.</text>
</comment>
<evidence type="ECO:0000313" key="6">
    <source>
        <dbReference type="EMBL" id="PPR02137.1"/>
    </source>
</evidence>